<dbReference type="PANTHER" id="PTHR43289:SF34">
    <property type="entry name" value="SERINE_THREONINE-PROTEIN KINASE YBDM-RELATED"/>
    <property type="match status" value="1"/>
</dbReference>
<organism evidence="8 9">
    <name type="scientific">Streptomyces johnsoniae</name>
    <dbReference type="NCBI Taxonomy" id="3075532"/>
    <lineage>
        <taxon>Bacteria</taxon>
        <taxon>Bacillati</taxon>
        <taxon>Actinomycetota</taxon>
        <taxon>Actinomycetes</taxon>
        <taxon>Kitasatosporales</taxon>
        <taxon>Streptomycetaceae</taxon>
        <taxon>Streptomyces</taxon>
    </lineage>
</organism>
<dbReference type="InterPro" id="IPR011009">
    <property type="entry name" value="Kinase-like_dom_sf"/>
</dbReference>
<keyword evidence="9" id="KW-1185">Reference proteome</keyword>
<feature type="compositionally biased region" description="Pro residues" evidence="6">
    <location>
        <begin position="359"/>
        <end position="373"/>
    </location>
</feature>
<dbReference type="EMBL" id="JAVREV010000019">
    <property type="protein sequence ID" value="MDT0446371.1"/>
    <property type="molecule type" value="Genomic_DNA"/>
</dbReference>
<feature type="region of interest" description="Disordered" evidence="6">
    <location>
        <begin position="405"/>
        <end position="433"/>
    </location>
</feature>
<evidence type="ECO:0000256" key="1">
    <source>
        <dbReference type="ARBA" id="ARBA00022679"/>
    </source>
</evidence>
<dbReference type="EC" id="2.7.11.1" evidence="8"/>
<dbReference type="Gene3D" id="1.10.510.10">
    <property type="entry name" value="Transferase(Phosphotransferase) domain 1"/>
    <property type="match status" value="1"/>
</dbReference>
<evidence type="ECO:0000256" key="5">
    <source>
        <dbReference type="PROSITE-ProRule" id="PRU10141"/>
    </source>
</evidence>
<dbReference type="InterPro" id="IPR000719">
    <property type="entry name" value="Prot_kinase_dom"/>
</dbReference>
<evidence type="ECO:0000313" key="9">
    <source>
        <dbReference type="Proteomes" id="UP001183615"/>
    </source>
</evidence>
<dbReference type="RefSeq" id="WP_311620527.1">
    <property type="nucleotide sequence ID" value="NZ_JAVREV010000019.1"/>
</dbReference>
<evidence type="ECO:0000256" key="4">
    <source>
        <dbReference type="ARBA" id="ARBA00022840"/>
    </source>
</evidence>
<dbReference type="PROSITE" id="PS50011">
    <property type="entry name" value="PROTEIN_KINASE_DOM"/>
    <property type="match status" value="1"/>
</dbReference>
<feature type="domain" description="Protein kinase" evidence="7">
    <location>
        <begin position="15"/>
        <end position="270"/>
    </location>
</feature>
<protein>
    <submittedName>
        <fullName evidence="8">Serine/threonine-protein kinase</fullName>
        <ecNumber evidence="8">2.7.11.1</ecNumber>
    </submittedName>
</protein>
<dbReference type="InterPro" id="IPR008271">
    <property type="entry name" value="Ser/Thr_kinase_AS"/>
</dbReference>
<keyword evidence="3 8" id="KW-0418">Kinase</keyword>
<evidence type="ECO:0000313" key="8">
    <source>
        <dbReference type="EMBL" id="MDT0446371.1"/>
    </source>
</evidence>
<dbReference type="Gene3D" id="3.30.200.20">
    <property type="entry name" value="Phosphorylase Kinase, domain 1"/>
    <property type="match status" value="1"/>
</dbReference>
<keyword evidence="4 5" id="KW-0067">ATP-binding</keyword>
<evidence type="ECO:0000256" key="6">
    <source>
        <dbReference type="SAM" id="MobiDB-lite"/>
    </source>
</evidence>
<evidence type="ECO:0000256" key="3">
    <source>
        <dbReference type="ARBA" id="ARBA00022777"/>
    </source>
</evidence>
<reference evidence="9" key="1">
    <citation type="submission" date="2023-07" db="EMBL/GenBank/DDBJ databases">
        <title>30 novel species of actinomycetes from the DSMZ collection.</title>
        <authorList>
            <person name="Nouioui I."/>
        </authorList>
    </citation>
    <scope>NUCLEOTIDE SEQUENCE [LARGE SCALE GENOMIC DNA]</scope>
    <source>
        <strain evidence="9">DSM 41886</strain>
    </source>
</reference>
<feature type="region of interest" description="Disordered" evidence="6">
    <location>
        <begin position="298"/>
        <end position="378"/>
    </location>
</feature>
<sequence>MEALFPGDPSAIGPYRLLGRLGEGGMGRVFLGRSPTGRMVAVKVVHSELAREPHFRRRFRAEVEAARRVRGTWTAPVLDHDIESAVPWVATGYVAGSTLREVVDTLHGPLPEQSVWALAYGLASALLAIHGNGLIHRDLKPSNVMVTLDGPKVIDFGIARSVDASVVTHTGGMLGSPGYMPPEQIRGDELTGAADVFALGAVLAYAANGFSPFSWDGAQTHTVIHRVLNEVPNLGPEDGRLTGDLRTLVLHCLLKNADERPPLAGFPPFAGRRAGNEYWLPSGLTARLGQAATNLLAFDGPEADRPPSSWGPRPPSESLPALPSASAGLPANRSRTTVVPVEQGTPPAPAPGTSLVPRHSPPPALPELPASPPPRRRGPARYAVAAVAGATALALVAWLVAATTGGGEENPRAAGTPEGTGDEANTEAGSLIGDPRTADVCALTDTDALAGFGDVRADVDYGNFHVCDIVLHTEDDTRIDVSTYLRRGTPPEAARPADSIAGIDVVEDPPKPDECGLVLLPPGGDTDGILVGIRANLEGEEEVAGGRPALCSIAEEAAASAAEVLSRGPIPRRSPAHPDDSLAWLNACELLDAEALAAADVRDDEPTVGVADWECEWSGDDDELVVDVSFYRDQPKDGEDTRRSGYKTTVDPADEGDQCTVFLEYREYGGQNTEPAAEMVRLRVEGERPVEELCGTAEDLTAVAAARLPAR</sequence>
<dbReference type="GO" id="GO:0004674">
    <property type="term" value="F:protein serine/threonine kinase activity"/>
    <property type="evidence" value="ECO:0007669"/>
    <property type="project" value="UniProtKB-EC"/>
</dbReference>
<keyword evidence="1 8" id="KW-0808">Transferase</keyword>
<dbReference type="Pfam" id="PF00069">
    <property type="entry name" value="Pkinase"/>
    <property type="match status" value="1"/>
</dbReference>
<dbReference type="CDD" id="cd14014">
    <property type="entry name" value="STKc_PknB_like"/>
    <property type="match status" value="1"/>
</dbReference>
<name>A0ABU2SCH8_9ACTN</name>
<gene>
    <name evidence="8" type="ORF">RM779_27800</name>
</gene>
<evidence type="ECO:0000256" key="2">
    <source>
        <dbReference type="ARBA" id="ARBA00022741"/>
    </source>
</evidence>
<dbReference type="SUPFAM" id="SSF56112">
    <property type="entry name" value="Protein kinase-like (PK-like)"/>
    <property type="match status" value="1"/>
</dbReference>
<accession>A0ABU2SCH8</accession>
<dbReference type="Proteomes" id="UP001183615">
    <property type="component" value="Unassembled WGS sequence"/>
</dbReference>
<dbReference type="SMART" id="SM00220">
    <property type="entry name" value="S_TKc"/>
    <property type="match status" value="1"/>
</dbReference>
<dbReference type="PROSITE" id="PS00107">
    <property type="entry name" value="PROTEIN_KINASE_ATP"/>
    <property type="match status" value="1"/>
</dbReference>
<comment type="caution">
    <text evidence="8">The sequence shown here is derived from an EMBL/GenBank/DDBJ whole genome shotgun (WGS) entry which is preliminary data.</text>
</comment>
<keyword evidence="2 5" id="KW-0547">Nucleotide-binding</keyword>
<evidence type="ECO:0000259" key="7">
    <source>
        <dbReference type="PROSITE" id="PS50011"/>
    </source>
</evidence>
<dbReference type="PANTHER" id="PTHR43289">
    <property type="entry name" value="MITOGEN-ACTIVATED PROTEIN KINASE KINASE KINASE 20-RELATED"/>
    <property type="match status" value="1"/>
</dbReference>
<dbReference type="PROSITE" id="PS00108">
    <property type="entry name" value="PROTEIN_KINASE_ST"/>
    <property type="match status" value="1"/>
</dbReference>
<feature type="binding site" evidence="5">
    <location>
        <position position="43"/>
    </location>
    <ligand>
        <name>ATP</name>
        <dbReference type="ChEBI" id="CHEBI:30616"/>
    </ligand>
</feature>
<proteinExistence type="predicted"/>
<feature type="compositionally biased region" description="Low complexity" evidence="6">
    <location>
        <begin position="318"/>
        <end position="331"/>
    </location>
</feature>
<dbReference type="InterPro" id="IPR017441">
    <property type="entry name" value="Protein_kinase_ATP_BS"/>
</dbReference>